<dbReference type="Gene3D" id="3.30.160.60">
    <property type="entry name" value="Classic Zinc Finger"/>
    <property type="match status" value="1"/>
</dbReference>
<evidence type="ECO:0000256" key="6">
    <source>
        <dbReference type="ARBA" id="ARBA00023242"/>
    </source>
</evidence>
<dbReference type="InterPro" id="IPR051059">
    <property type="entry name" value="VerF-like"/>
</dbReference>
<dbReference type="GO" id="GO:0000785">
    <property type="term" value="C:chromatin"/>
    <property type="evidence" value="ECO:0007669"/>
    <property type="project" value="TreeGrafter"/>
</dbReference>
<dbReference type="Pfam" id="PF04082">
    <property type="entry name" value="Fungal_trans"/>
    <property type="match status" value="1"/>
</dbReference>
<dbReference type="PANTHER" id="PTHR40626:SF30">
    <property type="entry name" value="FINGER DOMAIN PROTEIN, PUTATIVE (AFU_ORTHOLOGUE AFUA_4G13600)-RELATED"/>
    <property type="match status" value="1"/>
</dbReference>
<dbReference type="PROSITE" id="PS50157">
    <property type="entry name" value="ZINC_FINGER_C2H2_2"/>
    <property type="match status" value="1"/>
</dbReference>
<evidence type="ECO:0000313" key="10">
    <source>
        <dbReference type="EMBL" id="KAF2024308.1"/>
    </source>
</evidence>
<accession>A0A9P4GX47</accession>
<dbReference type="GO" id="GO:0000978">
    <property type="term" value="F:RNA polymerase II cis-regulatory region sequence-specific DNA binding"/>
    <property type="evidence" value="ECO:0007669"/>
    <property type="project" value="InterPro"/>
</dbReference>
<dbReference type="InterPro" id="IPR036236">
    <property type="entry name" value="Znf_C2H2_sf"/>
</dbReference>
<comment type="subcellular location">
    <subcellularLocation>
        <location evidence="1">Nucleus</location>
    </subcellularLocation>
</comment>
<dbReference type="GO" id="GO:0000981">
    <property type="term" value="F:DNA-binding transcription factor activity, RNA polymerase II-specific"/>
    <property type="evidence" value="ECO:0007669"/>
    <property type="project" value="InterPro"/>
</dbReference>
<feature type="compositionally biased region" description="Polar residues" evidence="8">
    <location>
        <begin position="75"/>
        <end position="102"/>
    </location>
</feature>
<evidence type="ECO:0000256" key="2">
    <source>
        <dbReference type="ARBA" id="ARBA00022723"/>
    </source>
</evidence>
<keyword evidence="2" id="KW-0479">Metal-binding</keyword>
<evidence type="ECO:0000256" key="5">
    <source>
        <dbReference type="ARBA" id="ARBA00022833"/>
    </source>
</evidence>
<dbReference type="InterPro" id="IPR007219">
    <property type="entry name" value="XnlR_reg_dom"/>
</dbReference>
<reference evidence="10" key="1">
    <citation type="journal article" date="2020" name="Stud. Mycol.">
        <title>101 Dothideomycetes genomes: a test case for predicting lifestyles and emergence of pathogens.</title>
        <authorList>
            <person name="Haridas S."/>
            <person name="Albert R."/>
            <person name="Binder M."/>
            <person name="Bloem J."/>
            <person name="Labutti K."/>
            <person name="Salamov A."/>
            <person name="Andreopoulos B."/>
            <person name="Baker S."/>
            <person name="Barry K."/>
            <person name="Bills G."/>
            <person name="Bluhm B."/>
            <person name="Cannon C."/>
            <person name="Castanera R."/>
            <person name="Culley D."/>
            <person name="Daum C."/>
            <person name="Ezra D."/>
            <person name="Gonzalez J."/>
            <person name="Henrissat B."/>
            <person name="Kuo A."/>
            <person name="Liang C."/>
            <person name="Lipzen A."/>
            <person name="Lutzoni F."/>
            <person name="Magnuson J."/>
            <person name="Mondo S."/>
            <person name="Nolan M."/>
            <person name="Ohm R."/>
            <person name="Pangilinan J."/>
            <person name="Park H.-J."/>
            <person name="Ramirez L."/>
            <person name="Alfaro M."/>
            <person name="Sun H."/>
            <person name="Tritt A."/>
            <person name="Yoshinaga Y."/>
            <person name="Zwiers L.-H."/>
            <person name="Turgeon B."/>
            <person name="Goodwin S."/>
            <person name="Spatafora J."/>
            <person name="Crous P."/>
            <person name="Grigoriev I."/>
        </authorList>
    </citation>
    <scope>NUCLEOTIDE SEQUENCE</scope>
    <source>
        <strain evidence="10">CBS 110217</strain>
    </source>
</reference>
<feature type="domain" description="C2H2-type" evidence="9">
    <location>
        <begin position="111"/>
        <end position="140"/>
    </location>
</feature>
<feature type="region of interest" description="Disordered" evidence="8">
    <location>
        <begin position="252"/>
        <end position="281"/>
    </location>
</feature>
<evidence type="ECO:0000256" key="7">
    <source>
        <dbReference type="PROSITE-ProRule" id="PRU00042"/>
    </source>
</evidence>
<evidence type="ECO:0000256" key="1">
    <source>
        <dbReference type="ARBA" id="ARBA00004123"/>
    </source>
</evidence>
<proteinExistence type="predicted"/>
<dbReference type="EMBL" id="ML978300">
    <property type="protein sequence ID" value="KAF2024308.1"/>
    <property type="molecule type" value="Genomic_DNA"/>
</dbReference>
<dbReference type="PANTHER" id="PTHR40626">
    <property type="entry name" value="MIP31509P"/>
    <property type="match status" value="1"/>
</dbReference>
<dbReference type="CDD" id="cd12148">
    <property type="entry name" value="fungal_TF_MHR"/>
    <property type="match status" value="1"/>
</dbReference>
<dbReference type="OrthoDB" id="6077919at2759"/>
<gene>
    <name evidence="10" type="ORF">EK21DRAFT_104758</name>
</gene>
<dbReference type="Pfam" id="PF00096">
    <property type="entry name" value="zf-C2H2"/>
    <property type="match status" value="1"/>
</dbReference>
<feature type="region of interest" description="Disordered" evidence="8">
    <location>
        <begin position="1"/>
        <end position="110"/>
    </location>
</feature>
<dbReference type="SUPFAM" id="SSF57667">
    <property type="entry name" value="beta-beta-alpha zinc fingers"/>
    <property type="match status" value="1"/>
</dbReference>
<keyword evidence="5" id="KW-0862">Zinc</keyword>
<feature type="compositionally biased region" description="Polar residues" evidence="8">
    <location>
        <begin position="269"/>
        <end position="281"/>
    </location>
</feature>
<keyword evidence="3" id="KW-0677">Repeat</keyword>
<dbReference type="InterPro" id="IPR013087">
    <property type="entry name" value="Znf_C2H2_type"/>
</dbReference>
<evidence type="ECO:0000313" key="11">
    <source>
        <dbReference type="Proteomes" id="UP000799777"/>
    </source>
</evidence>
<evidence type="ECO:0000259" key="9">
    <source>
        <dbReference type="PROSITE" id="PS50157"/>
    </source>
</evidence>
<keyword evidence="11" id="KW-1185">Reference proteome</keyword>
<keyword evidence="6" id="KW-0539">Nucleus</keyword>
<evidence type="ECO:0000256" key="4">
    <source>
        <dbReference type="ARBA" id="ARBA00022771"/>
    </source>
</evidence>
<protein>
    <recommendedName>
        <fullName evidence="9">C2H2-type domain-containing protein</fullName>
    </recommendedName>
</protein>
<evidence type="ECO:0000256" key="8">
    <source>
        <dbReference type="SAM" id="MobiDB-lite"/>
    </source>
</evidence>
<feature type="region of interest" description="Disordered" evidence="8">
    <location>
        <begin position="180"/>
        <end position="204"/>
    </location>
</feature>
<dbReference type="AlphaFoldDB" id="A0A9P4GX47"/>
<comment type="caution">
    <text evidence="10">The sequence shown here is derived from an EMBL/GenBank/DDBJ whole genome shotgun (WGS) entry which is preliminary data.</text>
</comment>
<dbReference type="GO" id="GO:0005634">
    <property type="term" value="C:nucleus"/>
    <property type="evidence" value="ECO:0007669"/>
    <property type="project" value="UniProtKB-SubCell"/>
</dbReference>
<dbReference type="GO" id="GO:0006351">
    <property type="term" value="P:DNA-templated transcription"/>
    <property type="evidence" value="ECO:0007669"/>
    <property type="project" value="InterPro"/>
</dbReference>
<name>A0A9P4GX47_9PLEO</name>
<dbReference type="Proteomes" id="UP000799777">
    <property type="component" value="Unassembled WGS sequence"/>
</dbReference>
<sequence length="1004" mass="111535">MSEPTETSGRPLVPNIKQEQQPEGNTINQPSSSSRTKHRKSSQPSDDCNDASKFTNSRRRPGTTIKTPSGPHAGSSRSEQRSTTSPANMMSQSPSINYTRTGRISKAKKGLKVHNCECGRSYTRAEHLRRHQKNHAQEDALVCEYPDCGKTFYRPDLLHRHQERQLVPSNCSFQLSLTCSSNEPGKDSRQPSLFSPEGSPEAVQAPVPVTIPTSVVTTTLPLTPSYYPQQAVSPMQEPASMPRYTCNPFRTPQVPRTPRLSLPGLNSRPFPTSSPNDKQRQLSYSVRPSIGMPVTVDGMTPSMGWAEPYGNSPEYTSSGYTSPNPGPCDYPQMYAPLPYGHGANRTRTSSNASFVDQWSYTPRSPTSSASTMPYGSAWNDKTTHAPSLAYMNASYSMNSLGISTPIDPMTGYGQFESKTMMQRDEEEGAILYPEQAYGMGIEHTYPSEHYLNNYWRLFHPTFPIVHRSAHGTVSPMLRAAMIAIGGQYSSDTSVKSKARKLHDKCMKLLAKREREPINDAHRLCDYQSVFLVEVLSQYRARRAGKQLSHRFGSLYHKAAVDFTSATSQLSDIVLSLTLPENVTTFQWTRWIELGTWQRLLVSCYILEAQQTLSLAREPQSSLIQVLGVDLPFPIQSVVWDAATLDDWAMKTQQCSPSPRYVYEVRQETLVVPCDAFQSSLLVVAYYNRFDSVPYVNMATLEEIDFLLDDSFATKEKLLTAKLLQVTPIRALLAVSGESWILMEKVPDQQAFTQLKTTLRTWVNQLWTPSEPKSQHVAVKEAIKFAIDILHLATKEQRGIPELEMGSDMGIYFAALVLWGATASYISRIKRTQQVAQIIPQGHFAPPSTSINHTCSVSVPSTPTQHPFSLDNNVTISSSTILTTMPGLVHSLPGSPSRHDSLAATTLLSHEQITFNTISFLPVVMSLATSNPIPQHQLFDLGELQAGCISMLLWVKRQLRGASFDDDVGLAAWAIRPGEGLGELLDSVVGSLERILNRPWSGWGI</sequence>
<keyword evidence="4 7" id="KW-0863">Zinc-finger</keyword>
<organism evidence="10 11">
    <name type="scientific">Setomelanomma holmii</name>
    <dbReference type="NCBI Taxonomy" id="210430"/>
    <lineage>
        <taxon>Eukaryota</taxon>
        <taxon>Fungi</taxon>
        <taxon>Dikarya</taxon>
        <taxon>Ascomycota</taxon>
        <taxon>Pezizomycotina</taxon>
        <taxon>Dothideomycetes</taxon>
        <taxon>Pleosporomycetidae</taxon>
        <taxon>Pleosporales</taxon>
        <taxon>Pleosporineae</taxon>
        <taxon>Phaeosphaeriaceae</taxon>
        <taxon>Setomelanomma</taxon>
    </lineage>
</organism>
<dbReference type="GO" id="GO:0008270">
    <property type="term" value="F:zinc ion binding"/>
    <property type="evidence" value="ECO:0007669"/>
    <property type="project" value="UniProtKB-KW"/>
</dbReference>
<feature type="compositionally biased region" description="Polar residues" evidence="8">
    <location>
        <begin position="17"/>
        <end position="30"/>
    </location>
</feature>
<evidence type="ECO:0000256" key="3">
    <source>
        <dbReference type="ARBA" id="ARBA00022737"/>
    </source>
</evidence>